<dbReference type="PANTHER" id="PTHR46121:SF1">
    <property type="entry name" value="STARD3 N-TERMINAL-LIKE PROTEIN"/>
    <property type="match status" value="1"/>
</dbReference>
<reference evidence="2 3" key="1">
    <citation type="journal article" date="2021" name="Elife">
        <title>Chloroplast acquisition without the gene transfer in kleptoplastic sea slugs, Plakobranchus ocellatus.</title>
        <authorList>
            <person name="Maeda T."/>
            <person name="Takahashi S."/>
            <person name="Yoshida T."/>
            <person name="Shimamura S."/>
            <person name="Takaki Y."/>
            <person name="Nagai Y."/>
            <person name="Toyoda A."/>
            <person name="Suzuki Y."/>
            <person name="Arimoto A."/>
            <person name="Ishii H."/>
            <person name="Satoh N."/>
            <person name="Nishiyama T."/>
            <person name="Hasebe M."/>
            <person name="Maruyama T."/>
            <person name="Minagawa J."/>
            <person name="Obokata J."/>
            <person name="Shigenobu S."/>
        </authorList>
    </citation>
    <scope>NUCLEOTIDE SEQUENCE [LARGE SCALE GENOMIC DNA]</scope>
</reference>
<dbReference type="EMBL" id="BMAT01012386">
    <property type="protein sequence ID" value="GFR91091.1"/>
    <property type="molecule type" value="Genomic_DNA"/>
</dbReference>
<dbReference type="GO" id="GO:0005789">
    <property type="term" value="C:endoplasmic reticulum membrane"/>
    <property type="evidence" value="ECO:0007669"/>
    <property type="project" value="TreeGrafter"/>
</dbReference>
<dbReference type="GO" id="GO:0005765">
    <property type="term" value="C:lysosomal membrane"/>
    <property type="evidence" value="ECO:0007669"/>
    <property type="project" value="TreeGrafter"/>
</dbReference>
<evidence type="ECO:0000259" key="1">
    <source>
        <dbReference type="PROSITE" id="PS50848"/>
    </source>
</evidence>
<feature type="domain" description="START" evidence="1">
    <location>
        <begin position="40"/>
        <end position="156"/>
    </location>
</feature>
<dbReference type="PROSITE" id="PS50848">
    <property type="entry name" value="START"/>
    <property type="match status" value="1"/>
</dbReference>
<comment type="caution">
    <text evidence="2">The sequence shown here is derived from an EMBL/GenBank/DDBJ whole genome shotgun (WGS) entry which is preliminary data.</text>
</comment>
<dbReference type="Pfam" id="PF01852">
    <property type="entry name" value="START"/>
    <property type="match status" value="1"/>
</dbReference>
<dbReference type="PANTHER" id="PTHR46121">
    <property type="entry name" value="STEROIDOGENIC ACUTE REGULATORY PROTEIN-LIKE"/>
    <property type="match status" value="1"/>
</dbReference>
<dbReference type="InterPro" id="IPR023393">
    <property type="entry name" value="START-like_dom_sf"/>
</dbReference>
<dbReference type="Proteomes" id="UP000762676">
    <property type="component" value="Unassembled WGS sequence"/>
</dbReference>
<accession>A0AAV4H0L3</accession>
<protein>
    <submittedName>
        <fullName evidence="2">StAR-related lipid transfer protein</fullName>
    </submittedName>
</protein>
<dbReference type="Gene3D" id="3.30.530.20">
    <property type="match status" value="1"/>
</dbReference>
<keyword evidence="3" id="KW-1185">Reference proteome</keyword>
<dbReference type="SUPFAM" id="SSF55961">
    <property type="entry name" value="Bet v1-like"/>
    <property type="match status" value="1"/>
</dbReference>
<dbReference type="GO" id="GO:0140284">
    <property type="term" value="C:endoplasmic reticulum-endosome membrane contact site"/>
    <property type="evidence" value="ECO:0007669"/>
    <property type="project" value="TreeGrafter"/>
</dbReference>
<dbReference type="InterPro" id="IPR051869">
    <property type="entry name" value="STARD3"/>
</dbReference>
<gene>
    <name evidence="2" type="ORF">ElyMa_006165700</name>
</gene>
<dbReference type="GO" id="GO:0031902">
    <property type="term" value="C:late endosome membrane"/>
    <property type="evidence" value="ECO:0007669"/>
    <property type="project" value="TreeGrafter"/>
</dbReference>
<dbReference type="InterPro" id="IPR002913">
    <property type="entry name" value="START_lipid-bd_dom"/>
</dbReference>
<evidence type="ECO:0000313" key="2">
    <source>
        <dbReference type="EMBL" id="GFR91091.1"/>
    </source>
</evidence>
<sequence length="177" mass="20326">MLYLRLYSWCESTRLRITLTVDAPLELCKSTITLMPGSRRPEWDQDVREIKLIKDIDDKTVLFYVHTNPVGKGVISAREFVDVGRTEVTENQVSVFGCSVDHPPLQTENKYVRGNNAFWMHRFTKDPTKEGRTKIESVLDSDMKGWIPSSIMNTTLPVVFSQALITWLGFINKEKNS</sequence>
<dbReference type="GO" id="GO:0015485">
    <property type="term" value="F:cholesterol binding"/>
    <property type="evidence" value="ECO:0007669"/>
    <property type="project" value="TreeGrafter"/>
</dbReference>
<dbReference type="GO" id="GO:0099044">
    <property type="term" value="P:vesicle tethering to endoplasmic reticulum"/>
    <property type="evidence" value="ECO:0007669"/>
    <property type="project" value="TreeGrafter"/>
</dbReference>
<name>A0AAV4H0L3_9GAST</name>
<dbReference type="GO" id="GO:0030301">
    <property type="term" value="P:cholesterol transport"/>
    <property type="evidence" value="ECO:0007669"/>
    <property type="project" value="TreeGrafter"/>
</dbReference>
<dbReference type="AlphaFoldDB" id="A0AAV4H0L3"/>
<organism evidence="2 3">
    <name type="scientific">Elysia marginata</name>
    <dbReference type="NCBI Taxonomy" id="1093978"/>
    <lineage>
        <taxon>Eukaryota</taxon>
        <taxon>Metazoa</taxon>
        <taxon>Spiralia</taxon>
        <taxon>Lophotrochozoa</taxon>
        <taxon>Mollusca</taxon>
        <taxon>Gastropoda</taxon>
        <taxon>Heterobranchia</taxon>
        <taxon>Euthyneura</taxon>
        <taxon>Panpulmonata</taxon>
        <taxon>Sacoglossa</taxon>
        <taxon>Placobranchoidea</taxon>
        <taxon>Plakobranchidae</taxon>
        <taxon>Elysia</taxon>
    </lineage>
</organism>
<proteinExistence type="predicted"/>
<dbReference type="CDD" id="cd00177">
    <property type="entry name" value="START"/>
    <property type="match status" value="1"/>
</dbReference>
<evidence type="ECO:0000313" key="3">
    <source>
        <dbReference type="Proteomes" id="UP000762676"/>
    </source>
</evidence>